<dbReference type="InterPro" id="IPR001633">
    <property type="entry name" value="EAL_dom"/>
</dbReference>
<dbReference type="InterPro" id="IPR029016">
    <property type="entry name" value="GAF-like_dom_sf"/>
</dbReference>
<dbReference type="EMBL" id="BGZH01000006">
    <property type="protein sequence ID" value="GBO86262.1"/>
    <property type="molecule type" value="Genomic_DNA"/>
</dbReference>
<protein>
    <recommendedName>
        <fullName evidence="1">EAL domain-containing protein</fullName>
    </recommendedName>
</protein>
<sequence length="278" mass="31550">MLAVKSEGNVDAFDEEFAVSVSKLLRMLRQSFNMDLAFIGKFENDSRRMVYVDSDDPRSTASKNFCLTHPQRQTYCRKIADGELPSIIPDTKANDITRNMKVTEDLSIGAYLGVPIFLSDGEIYGTLCCIKYSKDRTLERRDPALLTFVAKVIADRIEVQRRKEEHQNNIRDQIYRVSANNDLAMHFQPIWSIADSSVVGYEALARFNTHPYRTPDVWFEEAHQAGLGDYLESQAIAKALSYRDKIPNNCFLSINASPEAVLSGTVSRLFTRQNATKM</sequence>
<name>A0A5M3PTJ2_9GAMM</name>
<dbReference type="SUPFAM" id="SSF55781">
    <property type="entry name" value="GAF domain-like"/>
    <property type="match status" value="1"/>
</dbReference>
<dbReference type="Gene3D" id="3.20.20.450">
    <property type="entry name" value="EAL domain"/>
    <property type="match status" value="1"/>
</dbReference>
<reference evidence="2 3" key="1">
    <citation type="journal article" date="2019" name="J. Gen. Appl. Microbiol.">
        <title>Aerobic degradation of cis-dichloroethene by the marine bacterium Marinobacter salsuginis strain 5N-3.</title>
        <authorList>
            <person name="Inoue Y."/>
            <person name="Fukunaga Y."/>
            <person name="Katsumata H."/>
            <person name="Ohji S."/>
            <person name="Hosoyama A."/>
            <person name="Mori K."/>
            <person name="Ando K."/>
        </authorList>
    </citation>
    <scope>NUCLEOTIDE SEQUENCE [LARGE SCALE GENOMIC DNA]</scope>
    <source>
        <strain evidence="2 3">5N-3</strain>
    </source>
</reference>
<dbReference type="AlphaFoldDB" id="A0A5M3PTJ2"/>
<dbReference type="Proteomes" id="UP000340077">
    <property type="component" value="Unassembled WGS sequence"/>
</dbReference>
<dbReference type="InterPro" id="IPR035919">
    <property type="entry name" value="EAL_sf"/>
</dbReference>
<dbReference type="PANTHER" id="PTHR43102:SF2">
    <property type="entry name" value="GAF DOMAIN-CONTAINING PROTEIN"/>
    <property type="match status" value="1"/>
</dbReference>
<dbReference type="Gene3D" id="3.30.450.40">
    <property type="match status" value="1"/>
</dbReference>
<evidence type="ECO:0000313" key="3">
    <source>
        <dbReference type="Proteomes" id="UP000340077"/>
    </source>
</evidence>
<proteinExistence type="predicted"/>
<gene>
    <name evidence="2" type="ORF">MS5N3_37130</name>
</gene>
<organism evidence="2 3">
    <name type="scientific">Marinobacter salsuginis</name>
    <dbReference type="NCBI Taxonomy" id="418719"/>
    <lineage>
        <taxon>Bacteria</taxon>
        <taxon>Pseudomonadati</taxon>
        <taxon>Pseudomonadota</taxon>
        <taxon>Gammaproteobacteria</taxon>
        <taxon>Pseudomonadales</taxon>
        <taxon>Marinobacteraceae</taxon>
        <taxon>Marinobacter</taxon>
    </lineage>
</organism>
<comment type="caution">
    <text evidence="2">The sequence shown here is derived from an EMBL/GenBank/DDBJ whole genome shotgun (WGS) entry which is preliminary data.</text>
</comment>
<feature type="domain" description="EAL" evidence="1">
    <location>
        <begin position="167"/>
        <end position="278"/>
    </location>
</feature>
<evidence type="ECO:0000313" key="2">
    <source>
        <dbReference type="EMBL" id="GBO86262.1"/>
    </source>
</evidence>
<accession>A0A5M3PTJ2</accession>
<dbReference type="Pfam" id="PF01590">
    <property type="entry name" value="GAF"/>
    <property type="match status" value="1"/>
</dbReference>
<dbReference type="PROSITE" id="PS50883">
    <property type="entry name" value="EAL"/>
    <property type="match status" value="1"/>
</dbReference>
<dbReference type="PANTHER" id="PTHR43102">
    <property type="entry name" value="SLR1143 PROTEIN"/>
    <property type="match status" value="1"/>
</dbReference>
<dbReference type="RefSeq" id="WP_153634956.1">
    <property type="nucleotide sequence ID" value="NZ_BGZH01000006.1"/>
</dbReference>
<dbReference type="SUPFAM" id="SSF141868">
    <property type="entry name" value="EAL domain-like"/>
    <property type="match status" value="1"/>
</dbReference>
<dbReference type="SMART" id="SM00065">
    <property type="entry name" value="GAF"/>
    <property type="match status" value="1"/>
</dbReference>
<keyword evidence="3" id="KW-1185">Reference proteome</keyword>
<dbReference type="Pfam" id="PF00563">
    <property type="entry name" value="EAL"/>
    <property type="match status" value="1"/>
</dbReference>
<evidence type="ECO:0000259" key="1">
    <source>
        <dbReference type="PROSITE" id="PS50883"/>
    </source>
</evidence>
<dbReference type="InterPro" id="IPR003018">
    <property type="entry name" value="GAF"/>
</dbReference>